<dbReference type="EMBL" id="DYZA01000020">
    <property type="protein sequence ID" value="HJD96218.1"/>
    <property type="molecule type" value="Genomic_DNA"/>
</dbReference>
<evidence type="ECO:0000256" key="7">
    <source>
        <dbReference type="HAMAP-Rule" id="MF_01147"/>
    </source>
</evidence>
<evidence type="ECO:0000256" key="4">
    <source>
        <dbReference type="ARBA" id="ARBA00022692"/>
    </source>
</evidence>
<keyword evidence="3 7" id="KW-0808">Transferase</keyword>
<keyword evidence="5 7" id="KW-1133">Transmembrane helix</keyword>
<comment type="catalytic activity">
    <reaction evidence="7">
        <text>L-cysteinyl-[prolipoprotein] + a 1,2-diacyl-sn-glycero-3-phospho-(1'-sn-glycerol) = an S-1,2-diacyl-sn-glyceryl-L-cysteinyl-[prolipoprotein] + sn-glycerol 1-phosphate + H(+)</text>
        <dbReference type="Rhea" id="RHEA:56712"/>
        <dbReference type="Rhea" id="RHEA-COMP:14679"/>
        <dbReference type="Rhea" id="RHEA-COMP:14680"/>
        <dbReference type="ChEBI" id="CHEBI:15378"/>
        <dbReference type="ChEBI" id="CHEBI:29950"/>
        <dbReference type="ChEBI" id="CHEBI:57685"/>
        <dbReference type="ChEBI" id="CHEBI:64716"/>
        <dbReference type="ChEBI" id="CHEBI:140658"/>
        <dbReference type="EC" id="2.5.1.145"/>
    </reaction>
</comment>
<name>A0A921AU69_9BACT</name>
<evidence type="ECO:0000313" key="9">
    <source>
        <dbReference type="Proteomes" id="UP000698963"/>
    </source>
</evidence>
<dbReference type="NCBIfam" id="TIGR00544">
    <property type="entry name" value="lgt"/>
    <property type="match status" value="1"/>
</dbReference>
<evidence type="ECO:0000256" key="2">
    <source>
        <dbReference type="ARBA" id="ARBA00022475"/>
    </source>
</evidence>
<dbReference type="GO" id="GO:0042158">
    <property type="term" value="P:lipoprotein biosynthetic process"/>
    <property type="evidence" value="ECO:0007669"/>
    <property type="project" value="UniProtKB-UniRule"/>
</dbReference>
<feature type="transmembrane region" description="Helical" evidence="7">
    <location>
        <begin position="95"/>
        <end position="112"/>
    </location>
</feature>
<reference evidence="8" key="1">
    <citation type="journal article" date="2021" name="PeerJ">
        <title>Extensive microbial diversity within the chicken gut microbiome revealed by metagenomics and culture.</title>
        <authorList>
            <person name="Gilroy R."/>
            <person name="Ravi A."/>
            <person name="Getino M."/>
            <person name="Pursley I."/>
            <person name="Horton D.L."/>
            <person name="Alikhan N.F."/>
            <person name="Baker D."/>
            <person name="Gharbi K."/>
            <person name="Hall N."/>
            <person name="Watson M."/>
            <person name="Adriaenssens E.M."/>
            <person name="Foster-Nyarko E."/>
            <person name="Jarju S."/>
            <person name="Secka A."/>
            <person name="Antonio M."/>
            <person name="Oren A."/>
            <person name="Chaudhuri R.R."/>
            <person name="La Ragione R."/>
            <person name="Hildebrand F."/>
            <person name="Pallen M.J."/>
        </authorList>
    </citation>
    <scope>NUCLEOTIDE SEQUENCE</scope>
    <source>
        <strain evidence="8">ChiGjej2B2-19336</strain>
    </source>
</reference>
<comment type="subcellular location">
    <subcellularLocation>
        <location evidence="7">Cell membrane</location>
        <topology evidence="7">Multi-pass membrane protein</topology>
    </subcellularLocation>
</comment>
<dbReference type="RefSeq" id="WP_304120399.1">
    <property type="nucleotide sequence ID" value="NZ_DYZA01000020.1"/>
</dbReference>
<evidence type="ECO:0000256" key="3">
    <source>
        <dbReference type="ARBA" id="ARBA00022679"/>
    </source>
</evidence>
<reference evidence="8" key="2">
    <citation type="submission" date="2021-09" db="EMBL/GenBank/DDBJ databases">
        <authorList>
            <person name="Gilroy R."/>
        </authorList>
    </citation>
    <scope>NUCLEOTIDE SEQUENCE</scope>
    <source>
        <strain evidence="8">ChiGjej2B2-19336</strain>
    </source>
</reference>
<comment type="function">
    <text evidence="7">Catalyzes the transfer of the diacylglyceryl group from phosphatidylglycerol to the sulfhydryl group of the N-terminal cysteine of a prolipoprotein, the first step in the formation of mature lipoproteins.</text>
</comment>
<dbReference type="HAMAP" id="MF_01147">
    <property type="entry name" value="Lgt"/>
    <property type="match status" value="1"/>
</dbReference>
<sequence length="261" mass="28733">MQYPSIDPVALSIGPLQLHWYGLMYVFAFLAGWLLGRFRASRPWSSWTKAQVDDFVTWAMLGVIVGARLGYVLFYDFSAYLADPVEIVRVWNGGMSFHGGLLGVVSASWLWGRRNGKGLVDILDFVAPLVPTGLFFGRIGNFINAELWGKVTDSPLGMVFPGAGPLPRHPSQLYEAGLEGLLTFVILWIYSSKPRPRGAVAGLFGVLYAASRIFVEFFRMPDAQLGYLFGGWVTMGQILCLPLLAAGLWLLLHSRGRGNGA</sequence>
<feature type="transmembrane region" description="Helical" evidence="7">
    <location>
        <begin position="227"/>
        <end position="252"/>
    </location>
</feature>
<keyword evidence="2 7" id="KW-1003">Cell membrane</keyword>
<evidence type="ECO:0000313" key="8">
    <source>
        <dbReference type="EMBL" id="HJD96218.1"/>
    </source>
</evidence>
<evidence type="ECO:0000256" key="6">
    <source>
        <dbReference type="ARBA" id="ARBA00023136"/>
    </source>
</evidence>
<comment type="similarity">
    <text evidence="1 7">Belongs to the Lgt family.</text>
</comment>
<gene>
    <name evidence="7 8" type="primary">lgt</name>
    <name evidence="8" type="ORF">K8W16_01030</name>
</gene>
<evidence type="ECO:0000256" key="1">
    <source>
        <dbReference type="ARBA" id="ARBA00007150"/>
    </source>
</evidence>
<dbReference type="PANTHER" id="PTHR30589:SF0">
    <property type="entry name" value="PHOSPHATIDYLGLYCEROL--PROLIPOPROTEIN DIACYLGLYCERYL TRANSFERASE"/>
    <property type="match status" value="1"/>
</dbReference>
<protein>
    <recommendedName>
        <fullName evidence="7">Phosphatidylglycerol--prolipoprotein diacylglyceryl transferase</fullName>
        <ecNumber evidence="7">2.5.1.145</ecNumber>
    </recommendedName>
</protein>
<dbReference type="GO" id="GO:0005886">
    <property type="term" value="C:plasma membrane"/>
    <property type="evidence" value="ECO:0007669"/>
    <property type="project" value="UniProtKB-SubCell"/>
</dbReference>
<keyword evidence="4 7" id="KW-0812">Transmembrane</keyword>
<dbReference type="Proteomes" id="UP000698963">
    <property type="component" value="Unassembled WGS sequence"/>
</dbReference>
<dbReference type="PANTHER" id="PTHR30589">
    <property type="entry name" value="PROLIPOPROTEIN DIACYLGLYCERYL TRANSFERASE"/>
    <property type="match status" value="1"/>
</dbReference>
<feature type="transmembrane region" description="Helical" evidence="7">
    <location>
        <begin position="55"/>
        <end position="75"/>
    </location>
</feature>
<dbReference type="Pfam" id="PF01790">
    <property type="entry name" value="LGT"/>
    <property type="match status" value="1"/>
</dbReference>
<dbReference type="AlphaFoldDB" id="A0A921AU69"/>
<dbReference type="EC" id="2.5.1.145" evidence="7"/>
<proteinExistence type="inferred from homology"/>
<accession>A0A921AU69</accession>
<keyword evidence="6 7" id="KW-0472">Membrane</keyword>
<feature type="transmembrane region" description="Helical" evidence="7">
    <location>
        <begin position="198"/>
        <end position="215"/>
    </location>
</feature>
<evidence type="ECO:0000256" key="5">
    <source>
        <dbReference type="ARBA" id="ARBA00022989"/>
    </source>
</evidence>
<comment type="pathway">
    <text evidence="7">Protein modification; lipoprotein biosynthesis (diacylglyceryl transfer).</text>
</comment>
<dbReference type="GO" id="GO:0008961">
    <property type="term" value="F:phosphatidylglycerol-prolipoprotein diacylglyceryl transferase activity"/>
    <property type="evidence" value="ECO:0007669"/>
    <property type="project" value="UniProtKB-UniRule"/>
</dbReference>
<dbReference type="PROSITE" id="PS01311">
    <property type="entry name" value="LGT"/>
    <property type="match status" value="1"/>
</dbReference>
<dbReference type="InterPro" id="IPR001640">
    <property type="entry name" value="Lgt"/>
</dbReference>
<feature type="transmembrane region" description="Helical" evidence="7">
    <location>
        <begin position="18"/>
        <end position="35"/>
    </location>
</feature>
<feature type="binding site" evidence="7">
    <location>
        <position position="138"/>
    </location>
    <ligand>
        <name>a 1,2-diacyl-sn-glycero-3-phospho-(1'-sn-glycerol)</name>
        <dbReference type="ChEBI" id="CHEBI:64716"/>
    </ligand>
</feature>
<comment type="caution">
    <text evidence="8">The sequence shown here is derived from an EMBL/GenBank/DDBJ whole genome shotgun (WGS) entry which is preliminary data.</text>
</comment>
<organism evidence="8 9">
    <name type="scientific">Mailhella massiliensis</name>
    <dbReference type="NCBI Taxonomy" id="1903261"/>
    <lineage>
        <taxon>Bacteria</taxon>
        <taxon>Pseudomonadati</taxon>
        <taxon>Thermodesulfobacteriota</taxon>
        <taxon>Desulfovibrionia</taxon>
        <taxon>Desulfovibrionales</taxon>
        <taxon>Desulfovibrionaceae</taxon>
        <taxon>Mailhella</taxon>
    </lineage>
</organism>